<accession>A0ACC1QWT0</accession>
<gene>
    <name evidence="1" type="ORF">NLG97_g4328</name>
</gene>
<protein>
    <submittedName>
        <fullName evidence="1">Uncharacterized protein</fullName>
    </submittedName>
</protein>
<evidence type="ECO:0000313" key="1">
    <source>
        <dbReference type="EMBL" id="KAJ3494057.1"/>
    </source>
</evidence>
<organism evidence="1 2">
    <name type="scientific">Lecanicillium saksenae</name>
    <dbReference type="NCBI Taxonomy" id="468837"/>
    <lineage>
        <taxon>Eukaryota</taxon>
        <taxon>Fungi</taxon>
        <taxon>Dikarya</taxon>
        <taxon>Ascomycota</taxon>
        <taxon>Pezizomycotina</taxon>
        <taxon>Sordariomycetes</taxon>
        <taxon>Hypocreomycetidae</taxon>
        <taxon>Hypocreales</taxon>
        <taxon>Cordycipitaceae</taxon>
        <taxon>Lecanicillium</taxon>
    </lineage>
</organism>
<reference evidence="1" key="1">
    <citation type="submission" date="2022-07" db="EMBL/GenBank/DDBJ databases">
        <title>Genome Sequence of Lecanicillium saksenae.</title>
        <authorList>
            <person name="Buettner E."/>
        </authorList>
    </citation>
    <scope>NUCLEOTIDE SEQUENCE</scope>
    <source>
        <strain evidence="1">VT-O1</strain>
    </source>
</reference>
<evidence type="ECO:0000313" key="2">
    <source>
        <dbReference type="Proteomes" id="UP001148737"/>
    </source>
</evidence>
<proteinExistence type="predicted"/>
<dbReference type="EMBL" id="JANAKD010000420">
    <property type="protein sequence ID" value="KAJ3494057.1"/>
    <property type="molecule type" value="Genomic_DNA"/>
</dbReference>
<name>A0ACC1QWT0_9HYPO</name>
<dbReference type="Proteomes" id="UP001148737">
    <property type="component" value="Unassembled WGS sequence"/>
</dbReference>
<keyword evidence="2" id="KW-1185">Reference proteome</keyword>
<comment type="caution">
    <text evidence="1">The sequence shown here is derived from an EMBL/GenBank/DDBJ whole genome shotgun (WGS) entry which is preliminary data.</text>
</comment>
<sequence>MALDLVQIYLVTLSGAVGIPILLFAARSSGGYVTPYLRRQCASMIHSTLTFWPRTSYLQTALILLYIGVNAAVLSFHTKSESTRDGTLSKRASLLASANMMLLFLGGRTNPSVDFVQIPLFVHRFAHRWIAVVATGEALLHAVLELSQRPRLRPVALSGCVSAGSLLLTGLIALWPGRRLGRLYGKAHLLVYLAVLAGLLWHVLLQTSKTAKILAFVCCGLWAGAHIFRLVRMFLLGHAYAEVIQVQENAHAVQVTVKTARPLGFFPGCYYYVFFKGPLPFYDLFHGYPMMPFWASSEYVTTGAASEFNFLASQTGAHERALRTLRKGQFLRLDGPYGRDLRLQSYETVVLAAKGMGIVGVLPFARHLAERRNHDDGARNESARLRDSREPVFGDLSRNVDLIWWLENKQQEDWVAEQLKQLQKLDTKNLLVVWCVYPSSRGKKPPYRVNDYWKARHDFDTASFARELRQETRYPGENVLLACGEVAFMSEMRTLALENTTPDRFIRFLEVEFRPSPTGNTTKGIQSALQPSFNEDVELQRVPSSYSRGSWDSQVTLVEQVKTQRPKQGKKRKI</sequence>